<dbReference type="EMBL" id="CP008875">
    <property type="protein sequence ID" value="AKH98701.1"/>
    <property type="molecule type" value="Genomic_DNA"/>
</dbReference>
<keyword evidence="3" id="KW-1185">Reference proteome</keyword>
<accession>A0A0F7PC26</accession>
<name>A0A0F7PC26_9EURY</name>
<evidence type="ECO:0000313" key="2">
    <source>
        <dbReference type="EMBL" id="AKH98701.1"/>
    </source>
</evidence>
<organism evidence="2 3">
    <name type="scientific">Halanaeroarchaeum sulfurireducens</name>
    <dbReference type="NCBI Taxonomy" id="1604004"/>
    <lineage>
        <taxon>Archaea</taxon>
        <taxon>Methanobacteriati</taxon>
        <taxon>Methanobacteriota</taxon>
        <taxon>Stenosarchaea group</taxon>
        <taxon>Halobacteria</taxon>
        <taxon>Halobacteriales</taxon>
        <taxon>Halobacteriaceae</taxon>
        <taxon>Halanaeroarchaeum</taxon>
    </lineage>
</organism>
<dbReference type="Proteomes" id="UP000069906">
    <property type="component" value="Plasmid pHSR2-01"/>
</dbReference>
<feature type="compositionally biased region" description="Basic residues" evidence="1">
    <location>
        <begin position="29"/>
        <end position="41"/>
    </location>
</feature>
<geneLocation type="plasmid" evidence="2 3">
    <name>pHSR2-01</name>
</geneLocation>
<feature type="region of interest" description="Disordered" evidence="1">
    <location>
        <begin position="25"/>
        <end position="120"/>
    </location>
</feature>
<dbReference type="HOGENOM" id="CLU_2044334_0_0_2"/>
<gene>
    <name evidence="2" type="ORF">HLASF_3075</name>
</gene>
<proteinExistence type="predicted"/>
<dbReference type="KEGG" id="hsu:HLASF_3075"/>
<dbReference type="AlphaFoldDB" id="A0A0F7PC26"/>
<sequence>MQRCADTDMPARVRPGLWVRVQSDCRRERAPHRGARQRRRDKALERESPRGAQPTGIPAGVEGTFILARNGRSRCGERPHARNGRSRATRRAEWSVASDAEGGMRRVGRAGNDTTASSRR</sequence>
<keyword evidence="2" id="KW-0614">Plasmid</keyword>
<protein>
    <submittedName>
        <fullName evidence="2">Uncharacterized protein</fullName>
    </submittedName>
</protein>
<evidence type="ECO:0000256" key="1">
    <source>
        <dbReference type="SAM" id="MobiDB-lite"/>
    </source>
</evidence>
<reference evidence="2 3" key="1">
    <citation type="submission" date="2014-06" db="EMBL/GenBank/DDBJ databases">
        <title>Secret life of haloarchaea: discovery of obligatory anaerobic haloarchaea growing by dissimilatory sulfur reduction.</title>
        <authorList>
            <person name="Sorokin D.Y."/>
            <person name="Kublanov I.V."/>
            <person name="Gavrilov S.N."/>
            <person name="Ferrer M."/>
            <person name="Golyshin P.N."/>
            <person name="Messina E."/>
            <person name="La Cono V."/>
            <person name="Yakimov M.M."/>
        </authorList>
    </citation>
    <scope>NUCLEOTIDE SEQUENCE [LARGE SCALE GENOMIC DNA]</scope>
    <source>
        <strain evidence="2 3">HSR2</strain>
        <plasmid evidence="2 3">pHSR2-01</plasmid>
    </source>
</reference>
<evidence type="ECO:0000313" key="3">
    <source>
        <dbReference type="Proteomes" id="UP000069906"/>
    </source>
</evidence>